<accession>F8X536</accession>
<dbReference type="HOGENOM" id="CLU_2245684_0_0_10"/>
<evidence type="ECO:0000313" key="2">
    <source>
        <dbReference type="Proteomes" id="UP000006420"/>
    </source>
</evidence>
<dbReference type="STRING" id="742767.HMPREF9456_03345"/>
<gene>
    <name evidence="1" type="ORF">HMPREF9456_03345</name>
</gene>
<keyword evidence="2" id="KW-1185">Reference proteome</keyword>
<comment type="caution">
    <text evidence="1">The sequence shown here is derived from an EMBL/GenBank/DDBJ whole genome shotgun (WGS) entry which is preliminary data.</text>
</comment>
<reference evidence="1 2" key="1">
    <citation type="submission" date="2011-04" db="EMBL/GenBank/DDBJ databases">
        <title>The Genome Sequence of Dysgonomonas mossii DSM 22836.</title>
        <authorList>
            <consortium name="The Broad Institute Genome Sequencing Platform"/>
            <person name="Earl A."/>
            <person name="Ward D."/>
            <person name="Feldgarden M."/>
            <person name="Gevers D."/>
            <person name="Pudlo N."/>
            <person name="Martens E."/>
            <person name="Allen-Vercoe E."/>
            <person name="Young S.K."/>
            <person name="Zeng Q."/>
            <person name="Gargeya S."/>
            <person name="Fitzgerald M."/>
            <person name="Haas B."/>
            <person name="Abouelleil A."/>
            <person name="Alvarado L."/>
            <person name="Arachchi H.M."/>
            <person name="Berlin A."/>
            <person name="Brown A."/>
            <person name="Chapman S.B."/>
            <person name="Chen Z."/>
            <person name="Dunbar C."/>
            <person name="Freedman E."/>
            <person name="Gearin G."/>
            <person name="Gellesch M."/>
            <person name="Goldberg J."/>
            <person name="Griggs A."/>
            <person name="Gujja S."/>
            <person name="Heiman D."/>
            <person name="Howarth C."/>
            <person name="Larson L."/>
            <person name="Lui A."/>
            <person name="MacDonald P.J.P."/>
            <person name="Mehta T."/>
            <person name="Montmayeur A."/>
            <person name="Murphy C."/>
            <person name="Neiman D."/>
            <person name="Pearson M."/>
            <person name="Priest M."/>
            <person name="Roberts A."/>
            <person name="Saif S."/>
            <person name="Shea T."/>
            <person name="Shenoy N."/>
            <person name="Sisk P."/>
            <person name="Stolte C."/>
            <person name="Sykes S."/>
            <person name="Yandava C."/>
            <person name="Wortman J."/>
            <person name="Nusbaum C."/>
            <person name="Birren B."/>
        </authorList>
    </citation>
    <scope>NUCLEOTIDE SEQUENCE [LARGE SCALE GENOMIC DNA]</scope>
    <source>
        <strain evidence="1 2">DSM 22836</strain>
    </source>
</reference>
<evidence type="ECO:0000313" key="1">
    <source>
        <dbReference type="EMBL" id="EGK04734.1"/>
    </source>
</evidence>
<sequence>MRVRQRASTTKCNKMKDKLLKRIRENWFIGISESETYILVQKKGLDAGEFCVSREFYIHILKLYGLCSDISWFIAYRHFSKLRKRKYHRNRQRMRQSLLNKISR</sequence>
<proteinExistence type="predicted"/>
<dbReference type="Proteomes" id="UP000006420">
    <property type="component" value="Unassembled WGS sequence"/>
</dbReference>
<name>F8X536_9BACT</name>
<organism evidence="1 2">
    <name type="scientific">Dysgonomonas mossii DSM 22836</name>
    <dbReference type="NCBI Taxonomy" id="742767"/>
    <lineage>
        <taxon>Bacteria</taxon>
        <taxon>Pseudomonadati</taxon>
        <taxon>Bacteroidota</taxon>
        <taxon>Bacteroidia</taxon>
        <taxon>Bacteroidales</taxon>
        <taxon>Dysgonomonadaceae</taxon>
        <taxon>Dysgonomonas</taxon>
    </lineage>
</organism>
<dbReference type="EMBL" id="ADLW01000021">
    <property type="protein sequence ID" value="EGK04734.1"/>
    <property type="molecule type" value="Genomic_DNA"/>
</dbReference>
<protein>
    <submittedName>
        <fullName evidence="1">Uncharacterized protein</fullName>
    </submittedName>
</protein>
<dbReference type="AlphaFoldDB" id="F8X536"/>